<comment type="similarity">
    <text evidence="1">Belongs to the multicopper oxidase family.</text>
</comment>
<accession>A0A8T0J6Y2</accession>
<dbReference type="PANTHER" id="PTHR11709:SF90">
    <property type="entry name" value="OS07G0510900 PROTEIN"/>
    <property type="match status" value="1"/>
</dbReference>
<sequence>MVMMKRPSAWPLMALGLVMALLHLLKCPNVAAMDPVQELEWQVEYMTVDTLGVEQRVIGINGQFPGPQLQTTTNTIISLNVHNGLDEPFLLTWNGIQQRKNPWQDGVLGTNCPILPGQSWTYKFRAKDQIGSFSYFPSTNLHRTAGGFGSIRVDPRSTIASPFSPPDDDFAVLIGDWYQADHKVLQAMLDNGSTLPAPDAVLINGRLGATFTVEKGKTYRFRISNIGSSQTLNFRIEGHQLLLVETEGSYVESTYHDSLDVHLGQSYSVLVTMDQNDRDYYVVASTRFASPVLNGIGVLHYADSTSAVSGDLPPAPADPDFSLNQARSITWNLTTNAARPNPQGSYHYGNITITNSVKFSNSAPTLSGKQRFAINNVSHFVPDTPLKLADYYHIPNVFTSVPLHLTQEPTLAVSVLEGPFRAFVEVIFQNDEPTIQSWHTDGYSFWVVGFGSGEWNETARLTYNLRNAVSRSTTQVYPSAWTAVLMSLDNPGLWNIRSAEVQRQYLGQELYLRVVTPPGVSWKRREHAPPVNLLLCGQAKTLQVNAASPSPGEAP</sequence>
<dbReference type="EMBL" id="CM026421">
    <property type="protein sequence ID" value="KAG0590972.1"/>
    <property type="molecule type" value="Genomic_DNA"/>
</dbReference>
<evidence type="ECO:0000256" key="1">
    <source>
        <dbReference type="ARBA" id="ARBA00010609"/>
    </source>
</evidence>
<feature type="domain" description="Plastocyanin-like" evidence="4">
    <location>
        <begin position="409"/>
        <end position="519"/>
    </location>
</feature>
<evidence type="ECO:0000259" key="5">
    <source>
        <dbReference type="Pfam" id="PF07732"/>
    </source>
</evidence>
<name>A0A8T0J6Y2_CERPU</name>
<feature type="domain" description="Plastocyanin-like" evidence="5">
    <location>
        <begin position="43"/>
        <end position="157"/>
    </location>
</feature>
<dbReference type="InterPro" id="IPR011707">
    <property type="entry name" value="Cu-oxidase-like_N"/>
</dbReference>
<dbReference type="InterPro" id="IPR011706">
    <property type="entry name" value="Cu-oxidase_C"/>
</dbReference>
<dbReference type="SUPFAM" id="SSF49503">
    <property type="entry name" value="Cupredoxins"/>
    <property type="match status" value="3"/>
</dbReference>
<reference evidence="6" key="1">
    <citation type="submission" date="2020-06" db="EMBL/GenBank/DDBJ databases">
        <title>WGS assembly of Ceratodon purpureus strain R40.</title>
        <authorList>
            <person name="Carey S.B."/>
            <person name="Jenkins J."/>
            <person name="Shu S."/>
            <person name="Lovell J.T."/>
            <person name="Sreedasyam A."/>
            <person name="Maumus F."/>
            <person name="Tiley G.P."/>
            <person name="Fernandez-Pozo N."/>
            <person name="Barry K."/>
            <person name="Chen C."/>
            <person name="Wang M."/>
            <person name="Lipzen A."/>
            <person name="Daum C."/>
            <person name="Saski C.A."/>
            <person name="Payton A.C."/>
            <person name="Mcbreen J.C."/>
            <person name="Conrad R.E."/>
            <person name="Kollar L.M."/>
            <person name="Olsson S."/>
            <person name="Huttunen S."/>
            <person name="Landis J.B."/>
            <person name="Wickett N.J."/>
            <person name="Johnson M.G."/>
            <person name="Rensing S.A."/>
            <person name="Grimwood J."/>
            <person name="Schmutz J."/>
            <person name="Mcdaniel S.F."/>
        </authorList>
    </citation>
    <scope>NUCLEOTIDE SEQUENCE</scope>
    <source>
        <strain evidence="6">R40</strain>
    </source>
</reference>
<evidence type="ECO:0000313" key="7">
    <source>
        <dbReference type="Proteomes" id="UP000822688"/>
    </source>
</evidence>
<feature type="domain" description="Plastocyanin-like" evidence="3">
    <location>
        <begin position="169"/>
        <end position="302"/>
    </location>
</feature>
<dbReference type="AlphaFoldDB" id="A0A8T0J6Y2"/>
<dbReference type="Pfam" id="PF07732">
    <property type="entry name" value="Cu-oxidase_3"/>
    <property type="match status" value="1"/>
</dbReference>
<dbReference type="Gene3D" id="2.60.40.420">
    <property type="entry name" value="Cupredoxins - blue copper proteins"/>
    <property type="match status" value="3"/>
</dbReference>
<dbReference type="Pfam" id="PF07731">
    <property type="entry name" value="Cu-oxidase_2"/>
    <property type="match status" value="1"/>
</dbReference>
<proteinExistence type="inferred from homology"/>
<keyword evidence="7" id="KW-1185">Reference proteome</keyword>
<protein>
    <submittedName>
        <fullName evidence="6">Uncharacterized protein</fullName>
    </submittedName>
</protein>
<evidence type="ECO:0000259" key="4">
    <source>
        <dbReference type="Pfam" id="PF07731"/>
    </source>
</evidence>
<dbReference type="InterPro" id="IPR001117">
    <property type="entry name" value="Cu-oxidase_2nd"/>
</dbReference>
<comment type="caution">
    <text evidence="6">The sequence shown here is derived from an EMBL/GenBank/DDBJ whole genome shotgun (WGS) entry which is preliminary data.</text>
</comment>
<keyword evidence="2" id="KW-0732">Signal</keyword>
<dbReference type="InterPro" id="IPR008972">
    <property type="entry name" value="Cupredoxin"/>
</dbReference>
<feature type="chain" id="PRO_5035947500" evidence="2">
    <location>
        <begin position="33"/>
        <end position="555"/>
    </location>
</feature>
<dbReference type="Pfam" id="PF00394">
    <property type="entry name" value="Cu-oxidase"/>
    <property type="match status" value="1"/>
</dbReference>
<evidence type="ECO:0000259" key="3">
    <source>
        <dbReference type="Pfam" id="PF00394"/>
    </source>
</evidence>
<feature type="signal peptide" evidence="2">
    <location>
        <begin position="1"/>
        <end position="32"/>
    </location>
</feature>
<dbReference type="GO" id="GO:0016491">
    <property type="term" value="F:oxidoreductase activity"/>
    <property type="evidence" value="ECO:0007669"/>
    <property type="project" value="InterPro"/>
</dbReference>
<evidence type="ECO:0000256" key="2">
    <source>
        <dbReference type="SAM" id="SignalP"/>
    </source>
</evidence>
<evidence type="ECO:0000313" key="6">
    <source>
        <dbReference type="EMBL" id="KAG0590972.1"/>
    </source>
</evidence>
<dbReference type="GO" id="GO:0005507">
    <property type="term" value="F:copper ion binding"/>
    <property type="evidence" value="ECO:0007669"/>
    <property type="project" value="InterPro"/>
</dbReference>
<gene>
    <name evidence="6" type="ORF">KC19_1G139600</name>
</gene>
<organism evidence="6 7">
    <name type="scientific">Ceratodon purpureus</name>
    <name type="common">Fire moss</name>
    <name type="synonym">Dicranum purpureum</name>
    <dbReference type="NCBI Taxonomy" id="3225"/>
    <lineage>
        <taxon>Eukaryota</taxon>
        <taxon>Viridiplantae</taxon>
        <taxon>Streptophyta</taxon>
        <taxon>Embryophyta</taxon>
        <taxon>Bryophyta</taxon>
        <taxon>Bryophytina</taxon>
        <taxon>Bryopsida</taxon>
        <taxon>Dicranidae</taxon>
        <taxon>Pseudoditrichales</taxon>
        <taxon>Ditrichaceae</taxon>
        <taxon>Ceratodon</taxon>
    </lineage>
</organism>
<dbReference type="PANTHER" id="PTHR11709">
    <property type="entry name" value="MULTI-COPPER OXIDASE"/>
    <property type="match status" value="1"/>
</dbReference>
<dbReference type="InterPro" id="IPR045087">
    <property type="entry name" value="Cu-oxidase_fam"/>
</dbReference>
<dbReference type="Proteomes" id="UP000822688">
    <property type="component" value="Chromosome 1"/>
</dbReference>